<keyword evidence="1" id="KW-0812">Transmembrane</keyword>
<organism evidence="2 3">
    <name type="scientific">Paracoccus acridae</name>
    <dbReference type="NCBI Taxonomy" id="1795310"/>
    <lineage>
        <taxon>Bacteria</taxon>
        <taxon>Pseudomonadati</taxon>
        <taxon>Pseudomonadota</taxon>
        <taxon>Alphaproteobacteria</taxon>
        <taxon>Rhodobacterales</taxon>
        <taxon>Paracoccaceae</taxon>
        <taxon>Paracoccus</taxon>
    </lineage>
</organism>
<evidence type="ECO:0000313" key="3">
    <source>
        <dbReference type="Proteomes" id="UP000640509"/>
    </source>
</evidence>
<accession>A0ABQ1VF97</accession>
<evidence type="ECO:0000313" key="2">
    <source>
        <dbReference type="EMBL" id="GGF56006.1"/>
    </source>
</evidence>
<feature type="transmembrane region" description="Helical" evidence="1">
    <location>
        <begin position="25"/>
        <end position="43"/>
    </location>
</feature>
<proteinExistence type="predicted"/>
<reference evidence="3" key="1">
    <citation type="journal article" date="2019" name="Int. J. Syst. Evol. Microbiol.">
        <title>The Global Catalogue of Microorganisms (GCM) 10K type strain sequencing project: providing services to taxonomists for standard genome sequencing and annotation.</title>
        <authorList>
            <consortium name="The Broad Institute Genomics Platform"/>
            <consortium name="The Broad Institute Genome Sequencing Center for Infectious Disease"/>
            <person name="Wu L."/>
            <person name="Ma J."/>
        </authorList>
    </citation>
    <scope>NUCLEOTIDE SEQUENCE [LARGE SCALE GENOMIC DNA]</scope>
    <source>
        <strain evidence="3">CGMCC 1.15419</strain>
    </source>
</reference>
<keyword evidence="3" id="KW-1185">Reference proteome</keyword>
<keyword evidence="1" id="KW-1133">Transmembrane helix</keyword>
<feature type="transmembrane region" description="Helical" evidence="1">
    <location>
        <begin position="55"/>
        <end position="76"/>
    </location>
</feature>
<name>A0ABQ1VF97_9RHOB</name>
<dbReference type="RefSeq" id="WP_188713875.1">
    <property type="nucleotide sequence ID" value="NZ_BMIV01000001.1"/>
</dbReference>
<dbReference type="EMBL" id="BMIV01000001">
    <property type="protein sequence ID" value="GGF56006.1"/>
    <property type="molecule type" value="Genomic_DNA"/>
</dbReference>
<dbReference type="Proteomes" id="UP000640509">
    <property type="component" value="Unassembled WGS sequence"/>
</dbReference>
<comment type="caution">
    <text evidence="2">The sequence shown here is derived from an EMBL/GenBank/DDBJ whole genome shotgun (WGS) entry which is preliminary data.</text>
</comment>
<gene>
    <name evidence="2" type="ORF">GCM10011402_04930</name>
</gene>
<keyword evidence="1" id="KW-0472">Membrane</keyword>
<evidence type="ECO:0000256" key="1">
    <source>
        <dbReference type="SAM" id="Phobius"/>
    </source>
</evidence>
<sequence length="229" mass="25066">MADNASSVRITKEGQNTPLLSDGKIALGIVVGVVLSTLGYLSLTTITNIEITSQALGTVTAFSSLIIACGSMLVAARALSEQRKSREAATDPVLVAHFSQREDARELITFRISNVGAGAALNVILDVTQPEDDISRRKIITNIFQRHHPFRIIPQGQSIEFSFALGWEVLGDKPLPPFVAKLAYEDLSAVRYEGYFMLDIKEMEKLGANKSPQMRLVSAVEKIERHLAK</sequence>
<protein>
    <submittedName>
        <fullName evidence="2">Uncharacterized protein</fullName>
    </submittedName>
</protein>